<protein>
    <submittedName>
        <fullName evidence="1">Uncharacterized protein</fullName>
    </submittedName>
</protein>
<reference evidence="1" key="1">
    <citation type="submission" date="2013-07" db="EMBL/GenBank/DDBJ databases">
        <authorList>
            <person name="Geib S."/>
        </authorList>
    </citation>
    <scope>NUCLEOTIDE SEQUENCE</scope>
</reference>
<reference evidence="1" key="2">
    <citation type="journal article" date="2014" name="BMC Genomics">
        <title>A genomic perspective to assessing quality of mass-reared SIT flies used in Mediterranean fruit fly (Ceratitis capitata) eradication in California.</title>
        <authorList>
            <person name="Calla B."/>
            <person name="Hall B."/>
            <person name="Hou S."/>
            <person name="Geib S.M."/>
        </authorList>
    </citation>
    <scope>NUCLEOTIDE SEQUENCE</scope>
</reference>
<evidence type="ECO:0000313" key="1">
    <source>
        <dbReference type="EMBL" id="JAB89862.1"/>
    </source>
</evidence>
<sequence length="105" mass="12418">MLNQQTIKDECDDFIQNDYIQNELAITPGSSWRSHSVRLHEILQRPNEEASRQDDENVTRKEMDKAGFGCTKVFDRDQDDKFVCSKWNVSEMQPIVLVQRISWRK</sequence>
<dbReference type="EMBL" id="GAMC01016693">
    <property type="protein sequence ID" value="JAB89862.1"/>
    <property type="molecule type" value="mRNA"/>
</dbReference>
<dbReference type="AlphaFoldDB" id="W8AUC8"/>
<accession>W8AUC8</accession>
<name>W8AUC8_CERCA</name>
<proteinExistence type="evidence at transcript level"/>
<organism evidence="1">
    <name type="scientific">Ceratitis capitata</name>
    <name type="common">Mediterranean fruit fly</name>
    <name type="synonym">Tephritis capitata</name>
    <dbReference type="NCBI Taxonomy" id="7213"/>
    <lineage>
        <taxon>Eukaryota</taxon>
        <taxon>Metazoa</taxon>
        <taxon>Ecdysozoa</taxon>
        <taxon>Arthropoda</taxon>
        <taxon>Hexapoda</taxon>
        <taxon>Insecta</taxon>
        <taxon>Pterygota</taxon>
        <taxon>Neoptera</taxon>
        <taxon>Endopterygota</taxon>
        <taxon>Diptera</taxon>
        <taxon>Brachycera</taxon>
        <taxon>Muscomorpha</taxon>
        <taxon>Tephritoidea</taxon>
        <taxon>Tephritidae</taxon>
        <taxon>Ceratitis</taxon>
        <taxon>Ceratitis</taxon>
    </lineage>
</organism>
<dbReference type="EMBL" id="GAMC01016691">
    <property type="protein sequence ID" value="JAB89864.1"/>
    <property type="molecule type" value="mRNA"/>
</dbReference>